<keyword evidence="5" id="KW-0175">Coiled coil</keyword>
<dbReference type="FunFam" id="1.20.58.70:FF:000008">
    <property type="entry name" value="Syntaxin family protein"/>
    <property type="match status" value="1"/>
</dbReference>
<dbReference type="Gene3D" id="1.20.58.70">
    <property type="match status" value="1"/>
</dbReference>
<keyword evidence="11" id="KW-1185">Reference proteome</keyword>
<dbReference type="GO" id="GO:0005886">
    <property type="term" value="C:plasma membrane"/>
    <property type="evidence" value="ECO:0007669"/>
    <property type="project" value="TreeGrafter"/>
</dbReference>
<dbReference type="PANTHER" id="PTHR19957">
    <property type="entry name" value="SYNTAXIN"/>
    <property type="match status" value="1"/>
</dbReference>
<accession>A0A3G2S369</accession>
<evidence type="ECO:0000313" key="11">
    <source>
        <dbReference type="Proteomes" id="UP000269793"/>
    </source>
</evidence>
<feature type="compositionally biased region" description="Low complexity" evidence="7">
    <location>
        <begin position="8"/>
        <end position="17"/>
    </location>
</feature>
<dbReference type="Pfam" id="PF00804">
    <property type="entry name" value="Syntaxin"/>
    <property type="match status" value="1"/>
</dbReference>
<proteinExistence type="inferred from homology"/>
<dbReference type="PANTHER" id="PTHR19957:SF307">
    <property type="entry name" value="PROTEIN SSO1-RELATED"/>
    <property type="match status" value="1"/>
</dbReference>
<dbReference type="InterPro" id="IPR006011">
    <property type="entry name" value="Syntaxin_N"/>
</dbReference>
<dbReference type="SUPFAM" id="SSF47661">
    <property type="entry name" value="t-snare proteins"/>
    <property type="match status" value="1"/>
</dbReference>
<comment type="subcellular location">
    <subcellularLocation>
        <location evidence="1">Membrane</location>
        <topology evidence="1">Single-pass type IV membrane protein</topology>
    </subcellularLocation>
</comment>
<dbReference type="GO" id="GO:0006906">
    <property type="term" value="P:vesicle fusion"/>
    <property type="evidence" value="ECO:0007669"/>
    <property type="project" value="TreeGrafter"/>
</dbReference>
<protein>
    <submittedName>
        <fullName evidence="10">Syntaxin-like protein psy1</fullName>
    </submittedName>
</protein>
<feature type="domain" description="T-SNARE coiled-coil homology" evidence="9">
    <location>
        <begin position="349"/>
        <end position="411"/>
    </location>
</feature>
<name>A0A3G2S369_MALR7</name>
<dbReference type="STRING" id="425264.A0A3G2S369"/>
<dbReference type="Proteomes" id="UP000269793">
    <property type="component" value="Chromosome II"/>
</dbReference>
<dbReference type="EMBL" id="CP033149">
    <property type="protein sequence ID" value="AYO42424.1"/>
    <property type="molecule type" value="Genomic_DNA"/>
</dbReference>
<dbReference type="GO" id="GO:0012505">
    <property type="term" value="C:endomembrane system"/>
    <property type="evidence" value="ECO:0007669"/>
    <property type="project" value="TreeGrafter"/>
</dbReference>
<gene>
    <name evidence="10" type="primary">psy1</name>
    <name evidence="10" type="ORF">DNF11_1474</name>
</gene>
<dbReference type="GO" id="GO:0006887">
    <property type="term" value="P:exocytosis"/>
    <property type="evidence" value="ECO:0007669"/>
    <property type="project" value="TreeGrafter"/>
</dbReference>
<dbReference type="SMART" id="SM00503">
    <property type="entry name" value="SynN"/>
    <property type="match status" value="1"/>
</dbReference>
<keyword evidence="6 8" id="KW-0472">Membrane</keyword>
<dbReference type="GO" id="GO:0005484">
    <property type="term" value="F:SNAP receptor activity"/>
    <property type="evidence" value="ECO:0007669"/>
    <property type="project" value="TreeGrafter"/>
</dbReference>
<dbReference type="GO" id="GO:0000149">
    <property type="term" value="F:SNARE binding"/>
    <property type="evidence" value="ECO:0007669"/>
    <property type="project" value="TreeGrafter"/>
</dbReference>
<evidence type="ECO:0000256" key="5">
    <source>
        <dbReference type="ARBA" id="ARBA00023054"/>
    </source>
</evidence>
<dbReference type="VEuPathDB" id="FungiDB:DNF11_1474"/>
<dbReference type="GO" id="GO:0048278">
    <property type="term" value="P:vesicle docking"/>
    <property type="evidence" value="ECO:0007669"/>
    <property type="project" value="TreeGrafter"/>
</dbReference>
<dbReference type="Pfam" id="PF05739">
    <property type="entry name" value="SNARE"/>
    <property type="match status" value="1"/>
</dbReference>
<evidence type="ECO:0000256" key="8">
    <source>
        <dbReference type="SAM" id="Phobius"/>
    </source>
</evidence>
<dbReference type="PROSITE" id="PS50192">
    <property type="entry name" value="T_SNARE"/>
    <property type="match status" value="1"/>
</dbReference>
<dbReference type="InterPro" id="IPR010989">
    <property type="entry name" value="SNARE"/>
</dbReference>
<dbReference type="OrthoDB" id="10255013at2759"/>
<organism evidence="10 11">
    <name type="scientific">Malassezia restricta (strain ATCC 96810 / NBRC 103918 / CBS 7877)</name>
    <name type="common">Seborrheic dermatitis infection agent</name>
    <dbReference type="NCBI Taxonomy" id="425264"/>
    <lineage>
        <taxon>Eukaryota</taxon>
        <taxon>Fungi</taxon>
        <taxon>Dikarya</taxon>
        <taxon>Basidiomycota</taxon>
        <taxon>Ustilaginomycotina</taxon>
        <taxon>Malasseziomycetes</taxon>
        <taxon>Malasseziales</taxon>
        <taxon>Malasseziaceae</taxon>
        <taxon>Malassezia</taxon>
    </lineage>
</organism>
<feature type="region of interest" description="Disordered" evidence="7">
    <location>
        <begin position="1"/>
        <end position="109"/>
    </location>
</feature>
<comment type="similarity">
    <text evidence="2">Belongs to the syntaxin family.</text>
</comment>
<keyword evidence="4 8" id="KW-1133">Transmembrane helix</keyword>
<reference evidence="10 11" key="1">
    <citation type="submission" date="2018-10" db="EMBL/GenBank/DDBJ databases">
        <title>Complete genome sequence of Malassezia restricta CBS 7877.</title>
        <authorList>
            <person name="Morand S.C."/>
            <person name="Bertignac M."/>
            <person name="Iltis A."/>
            <person name="Kolder I."/>
            <person name="Pirovano W."/>
            <person name="Jourdain R."/>
            <person name="Clavaud C."/>
        </authorList>
    </citation>
    <scope>NUCLEOTIDE SEQUENCE [LARGE SCALE GENOMIC DNA]</scope>
    <source>
        <strain evidence="10 11">CBS 7877</strain>
    </source>
</reference>
<dbReference type="CDD" id="cd15849">
    <property type="entry name" value="SNARE_Sso1"/>
    <property type="match status" value="1"/>
</dbReference>
<evidence type="ECO:0000256" key="1">
    <source>
        <dbReference type="ARBA" id="ARBA00004211"/>
    </source>
</evidence>
<keyword evidence="3 8" id="KW-0812">Transmembrane</keyword>
<dbReference type="InterPro" id="IPR045242">
    <property type="entry name" value="Syntaxin"/>
</dbReference>
<evidence type="ECO:0000256" key="2">
    <source>
        <dbReference type="ARBA" id="ARBA00009063"/>
    </source>
</evidence>
<evidence type="ECO:0000256" key="7">
    <source>
        <dbReference type="SAM" id="MobiDB-lite"/>
    </source>
</evidence>
<dbReference type="GO" id="GO:0031201">
    <property type="term" value="C:SNARE complex"/>
    <property type="evidence" value="ECO:0007669"/>
    <property type="project" value="TreeGrafter"/>
</dbReference>
<sequence length="456" mass="48739">MARDRLAAMRAQQASAAGGYTSPGAGAGATNYEQEYGLGSGNNGYGDHLFPTQQATGQPYVPPSSEPAAAYAAQPRGVTAAAQQPATYVPPTSNPSTAYAPATHAAQQPDSYEMTSMQGVTGRSYVADQAATVGLPDGGAAPAAASTRAGAGAQSDSYAVNMSSDPTMAASSATTTGSSSSFFGRISEIQDMIRQIDLNVNRISDLHSRSLNNVGEAAQLAAESELSSVAQQTSMYTNFVKTSIKSLEAEAVKIPASGPAPEGVGRNVRLTQIGAAKNRFKETIMRYQEVEKAYRTKYRQRTERQLRIVKPDATQAELQSALEGEASGQQIFSQALMNSNRQGEARGALREVQERHTDIQRIERTITELAALFQEMSILVEQQDEQLNVIKDHAQHTEHEVQAGRQQTDKAVVAARRARKRRWICFWLVVIIIAIIIAAVVGGVCGHGDTCSSNKN</sequence>
<evidence type="ECO:0000256" key="6">
    <source>
        <dbReference type="ARBA" id="ARBA00023136"/>
    </source>
</evidence>
<dbReference type="GO" id="GO:0006886">
    <property type="term" value="P:intracellular protein transport"/>
    <property type="evidence" value="ECO:0007669"/>
    <property type="project" value="TreeGrafter"/>
</dbReference>
<feature type="compositionally biased region" description="Low complexity" evidence="7">
    <location>
        <begin position="66"/>
        <end position="75"/>
    </location>
</feature>
<evidence type="ECO:0000256" key="4">
    <source>
        <dbReference type="ARBA" id="ARBA00022989"/>
    </source>
</evidence>
<dbReference type="SMART" id="SM00397">
    <property type="entry name" value="t_SNARE"/>
    <property type="match status" value="1"/>
</dbReference>
<dbReference type="AlphaFoldDB" id="A0A3G2S369"/>
<feature type="compositionally biased region" description="Polar residues" evidence="7">
    <location>
        <begin position="81"/>
        <end position="97"/>
    </location>
</feature>
<feature type="transmembrane region" description="Helical" evidence="8">
    <location>
        <begin position="424"/>
        <end position="444"/>
    </location>
</feature>
<evidence type="ECO:0000256" key="3">
    <source>
        <dbReference type="ARBA" id="ARBA00022692"/>
    </source>
</evidence>
<evidence type="ECO:0000259" key="9">
    <source>
        <dbReference type="PROSITE" id="PS50192"/>
    </source>
</evidence>
<dbReference type="InterPro" id="IPR000727">
    <property type="entry name" value="T_SNARE_dom"/>
</dbReference>
<evidence type="ECO:0000313" key="10">
    <source>
        <dbReference type="EMBL" id="AYO42424.1"/>
    </source>
</evidence>